<reference evidence="3" key="1">
    <citation type="submission" date="2018-09" db="EMBL/GenBank/DDBJ databases">
        <authorList>
            <person name="Livingstone P.G."/>
            <person name="Whitworth D.E."/>
        </authorList>
    </citation>
    <scope>NUCLEOTIDE SEQUENCE [LARGE SCALE GENOMIC DNA]</scope>
    <source>
        <strain evidence="3">CA054A</strain>
    </source>
</reference>
<keyword evidence="1" id="KW-0732">Signal</keyword>
<gene>
    <name evidence="2" type="ORF">D7V88_14460</name>
</gene>
<dbReference type="InterPro" id="IPR031027">
    <property type="entry name" value="Lipo_MXAN_6521"/>
</dbReference>
<organism evidence="2 3">
    <name type="scientific">Corallococcus terminator</name>
    <dbReference type="NCBI Taxonomy" id="2316733"/>
    <lineage>
        <taxon>Bacteria</taxon>
        <taxon>Pseudomonadati</taxon>
        <taxon>Myxococcota</taxon>
        <taxon>Myxococcia</taxon>
        <taxon>Myxococcales</taxon>
        <taxon>Cystobacterineae</taxon>
        <taxon>Myxococcaceae</taxon>
        <taxon>Corallococcus</taxon>
    </lineage>
</organism>
<dbReference type="NCBIfam" id="TIGR04455">
    <property type="entry name" value="lipo_MXAN_6521"/>
    <property type="match status" value="1"/>
</dbReference>
<dbReference type="RefSeq" id="WP_120541224.1">
    <property type="nucleotide sequence ID" value="NZ_RAVZ01000083.1"/>
</dbReference>
<evidence type="ECO:0000313" key="2">
    <source>
        <dbReference type="EMBL" id="RKG88327.1"/>
    </source>
</evidence>
<evidence type="ECO:0000313" key="3">
    <source>
        <dbReference type="Proteomes" id="UP000268094"/>
    </source>
</evidence>
<keyword evidence="3" id="KW-1185">Reference proteome</keyword>
<evidence type="ECO:0008006" key="4">
    <source>
        <dbReference type="Google" id="ProtNLM"/>
    </source>
</evidence>
<dbReference type="PROSITE" id="PS51257">
    <property type="entry name" value="PROKAR_LIPOPROTEIN"/>
    <property type="match status" value="1"/>
</dbReference>
<dbReference type="EMBL" id="RAVZ01000083">
    <property type="protein sequence ID" value="RKG88327.1"/>
    <property type="molecule type" value="Genomic_DNA"/>
</dbReference>
<feature type="chain" id="PRO_5017215161" description="Lipoprotein" evidence="1">
    <location>
        <begin position="23"/>
        <end position="201"/>
    </location>
</feature>
<dbReference type="OrthoDB" id="5381109at2"/>
<dbReference type="Proteomes" id="UP000268094">
    <property type="component" value="Unassembled WGS sequence"/>
</dbReference>
<protein>
    <recommendedName>
        <fullName evidence="4">Lipoprotein</fullName>
    </recommendedName>
</protein>
<evidence type="ECO:0000256" key="1">
    <source>
        <dbReference type="SAM" id="SignalP"/>
    </source>
</evidence>
<dbReference type="AlphaFoldDB" id="A0A3A8IXY4"/>
<name>A0A3A8IXY4_9BACT</name>
<sequence length="201" mass="22395">MGTFKRLGPVLGLMMLAGCASAVKSQRLRADYATVDRQQVKRLAVVTQPFPPGKQYVGDLWSLIARQWLNQNRDFLVKENTSLPERPTDATFKDQCVEGIEGVLWLDPQVKQVGDGAEVALKAQLIRCRDGEEVWAAESAGSWDSKDEKYTARAEQYEKELGPDVAPYVVPSYKLLVATLDTLPNPELNEADKDEKIDLGE</sequence>
<accession>A0A3A8IXY4</accession>
<comment type="caution">
    <text evidence="2">The sequence shown here is derived from an EMBL/GenBank/DDBJ whole genome shotgun (WGS) entry which is preliminary data.</text>
</comment>
<proteinExistence type="predicted"/>
<feature type="signal peptide" evidence="1">
    <location>
        <begin position="1"/>
        <end position="22"/>
    </location>
</feature>